<dbReference type="InterPro" id="IPR013809">
    <property type="entry name" value="ENTH"/>
</dbReference>
<sequence>MSLEDSLANMSLYDAKKYFRKAQNVVFNYTEMEGKVREATNNEPWGASSTLMDQISQGTYNFREREEILSMIFRRFTEKAGSEWRQIYKALQLLDYLIKHGSERFIDDTRSSINLIKILETFHYIDSQGRDQGINVRTRVKTLIELLSDDNKIRAERKKARETAKKYKGVAGGSASADGSLNSKAGFTSTKVHGISVSADFDSDDEDNEESSSRANGYSDNCSRGASVPQQERQEPEDFVDFFSSESSQPPKDLIQENNKNAEDEDEGNDDDEFSEFQSAVPVGNFSNSFDLLNSNPIGATASMTDSTPFYKNPTTVQGNSTPAIAEPKKVDPFSSLFSTAKASSEAPSTPKASQTNASSSNSLSNGSTVLNTNQDDDDEFGEMHGGTVQSQQKTANKDASSNEVDLLSF</sequence>
<dbReference type="GO" id="GO:0005768">
    <property type="term" value="C:endosome"/>
    <property type="evidence" value="ECO:0007669"/>
    <property type="project" value="TreeGrafter"/>
</dbReference>
<protein>
    <submittedName>
        <fullName evidence="1">Uncharacterized protein</fullName>
    </submittedName>
</protein>
<dbReference type="CDD" id="cd16992">
    <property type="entry name" value="ENTH_Ent3"/>
    <property type="match status" value="1"/>
</dbReference>
<dbReference type="GO" id="GO:0030276">
    <property type="term" value="F:clathrin binding"/>
    <property type="evidence" value="ECO:0007669"/>
    <property type="project" value="TreeGrafter"/>
</dbReference>
<dbReference type="PROSITE" id="PS50942">
    <property type="entry name" value="ENTH"/>
    <property type="match status" value="1"/>
</dbReference>
<name>A0AA35J0W8_SACK1</name>
<evidence type="ECO:0000313" key="2">
    <source>
        <dbReference type="Proteomes" id="UP001162087"/>
    </source>
</evidence>
<dbReference type="OrthoDB" id="4033880at2759"/>
<dbReference type="Gene3D" id="1.25.40.90">
    <property type="match status" value="1"/>
</dbReference>
<gene>
    <name evidence="1" type="primary">SKDI10G3250</name>
    <name evidence="1" type="ORF">SKDI_10G3250</name>
</gene>
<dbReference type="SUPFAM" id="SSF48464">
    <property type="entry name" value="ENTH/VHS domain"/>
    <property type="match status" value="1"/>
</dbReference>
<dbReference type="GO" id="GO:0006895">
    <property type="term" value="P:Golgi to endosome transport"/>
    <property type="evidence" value="ECO:0007669"/>
    <property type="project" value="TreeGrafter"/>
</dbReference>
<dbReference type="PROSITE" id="PS50179">
    <property type="entry name" value="VHS"/>
    <property type="match status" value="1"/>
</dbReference>
<dbReference type="Pfam" id="PF01417">
    <property type="entry name" value="ENTH"/>
    <property type="match status" value="1"/>
</dbReference>
<proteinExistence type="predicted"/>
<evidence type="ECO:0000313" key="1">
    <source>
        <dbReference type="EMBL" id="CAI4044030.1"/>
    </source>
</evidence>
<dbReference type="GO" id="GO:0005886">
    <property type="term" value="C:plasma membrane"/>
    <property type="evidence" value="ECO:0007669"/>
    <property type="project" value="TreeGrafter"/>
</dbReference>
<dbReference type="GO" id="GO:0035091">
    <property type="term" value="F:phosphatidylinositol binding"/>
    <property type="evidence" value="ECO:0007669"/>
    <property type="project" value="InterPro"/>
</dbReference>
<dbReference type="GO" id="GO:0006897">
    <property type="term" value="P:endocytosis"/>
    <property type="evidence" value="ECO:0007669"/>
    <property type="project" value="TreeGrafter"/>
</dbReference>
<dbReference type="InterPro" id="IPR002014">
    <property type="entry name" value="VHS_dom"/>
</dbReference>
<dbReference type="GO" id="GO:0005829">
    <property type="term" value="C:cytosol"/>
    <property type="evidence" value="ECO:0007669"/>
    <property type="project" value="GOC"/>
</dbReference>
<dbReference type="PANTHER" id="PTHR12276:SF45">
    <property type="entry name" value="CLATHRIN INTERACTOR 1"/>
    <property type="match status" value="1"/>
</dbReference>
<reference evidence="1" key="1">
    <citation type="submission" date="2022-10" db="EMBL/GenBank/DDBJ databases">
        <authorList>
            <person name="Byrne P K."/>
        </authorList>
    </citation>
    <scope>NUCLEOTIDE SEQUENCE</scope>
    <source>
        <strain evidence="1">IFO1802</strain>
    </source>
</reference>
<accession>A0AA35J0W8</accession>
<keyword evidence="2" id="KW-1185">Reference proteome</keyword>
<organism evidence="1 2">
    <name type="scientific">Saccharomyces kudriavzevii (strain ATCC MYA-4449 / AS 2.2408 / CBS 8840 / NBRC 1802 / NCYC 2889)</name>
    <name type="common">Yeast</name>
    <dbReference type="NCBI Taxonomy" id="226230"/>
    <lineage>
        <taxon>Eukaryota</taxon>
        <taxon>Fungi</taxon>
        <taxon>Dikarya</taxon>
        <taxon>Ascomycota</taxon>
        <taxon>Saccharomycotina</taxon>
        <taxon>Saccharomycetes</taxon>
        <taxon>Saccharomycetales</taxon>
        <taxon>Saccharomycetaceae</taxon>
        <taxon>Saccharomyces</taxon>
    </lineage>
</organism>
<dbReference type="PANTHER" id="PTHR12276">
    <property type="entry name" value="EPSIN/ENT-RELATED"/>
    <property type="match status" value="1"/>
</dbReference>
<dbReference type="GO" id="GO:0043130">
    <property type="term" value="F:ubiquitin binding"/>
    <property type="evidence" value="ECO:0007669"/>
    <property type="project" value="InterPro"/>
</dbReference>
<dbReference type="GO" id="GO:0007034">
    <property type="term" value="P:vacuolar transport"/>
    <property type="evidence" value="ECO:0007669"/>
    <property type="project" value="UniProtKB-ARBA"/>
</dbReference>
<dbReference type="GO" id="GO:0030125">
    <property type="term" value="C:clathrin vesicle coat"/>
    <property type="evidence" value="ECO:0007669"/>
    <property type="project" value="TreeGrafter"/>
</dbReference>
<dbReference type="Proteomes" id="UP001162087">
    <property type="component" value="Chromosome 10"/>
</dbReference>
<dbReference type="SMART" id="SM00273">
    <property type="entry name" value="ENTH"/>
    <property type="match status" value="1"/>
</dbReference>
<dbReference type="InterPro" id="IPR008942">
    <property type="entry name" value="ENTH_VHS"/>
</dbReference>
<dbReference type="EMBL" id="OX365905">
    <property type="protein sequence ID" value="CAI4044030.1"/>
    <property type="molecule type" value="Genomic_DNA"/>
</dbReference>